<dbReference type="Gene3D" id="2.60.34.10">
    <property type="entry name" value="Substrate Binding Domain Of DNAk, Chain A, domain 1"/>
    <property type="match status" value="1"/>
</dbReference>
<dbReference type="SUPFAM" id="SSF53067">
    <property type="entry name" value="Actin-like ATPase domain"/>
    <property type="match status" value="1"/>
</dbReference>
<comment type="caution">
    <text evidence="5">The sequence shown here is derived from an EMBL/GenBank/DDBJ whole genome shotgun (WGS) entry which is preliminary data.</text>
</comment>
<evidence type="ECO:0000313" key="5">
    <source>
        <dbReference type="EMBL" id="KAK9913508.1"/>
    </source>
</evidence>
<dbReference type="Pfam" id="PF00012">
    <property type="entry name" value="HSP70"/>
    <property type="match status" value="2"/>
</dbReference>
<dbReference type="Proteomes" id="UP001457282">
    <property type="component" value="Unassembled WGS sequence"/>
</dbReference>
<evidence type="ECO:0000256" key="2">
    <source>
        <dbReference type="ARBA" id="ARBA00007381"/>
    </source>
</evidence>
<proteinExistence type="inferred from homology"/>
<comment type="subcellular location">
    <subcellularLocation>
        <location evidence="1">Endoplasmic reticulum lumen</location>
    </subcellularLocation>
</comment>
<dbReference type="InterPro" id="IPR013126">
    <property type="entry name" value="Hsp_70_fam"/>
</dbReference>
<dbReference type="Gene3D" id="3.30.420.40">
    <property type="match status" value="1"/>
</dbReference>
<protein>
    <submittedName>
        <fullName evidence="5">Uncharacterized protein</fullName>
    </submittedName>
</protein>
<comment type="similarity">
    <text evidence="2">Belongs to the heat shock protein 70 family.</text>
</comment>
<evidence type="ECO:0000313" key="6">
    <source>
        <dbReference type="Proteomes" id="UP001457282"/>
    </source>
</evidence>
<sequence length="296" mass="32488">MQRGIRRFSDDSVQMNMKLWPFRVIEGPGDKPLIVVTDKSVEKQFSAADISSMILVKMREVAEAYLGSEVKNAVITVPAYFNDAQRQATKVSGVNTGLKVMRILNEPTAAAIAYGIEKKAGSAAIKAYLRGGKEFCKGINPDEAIAYGAAVQAAVLNGGANLIGKLQEFTLLDVTPLSLGLETTKYHFMSVVIPRNTRIPVKKKKIFVTSSDNQVVARFSIYEGESETTLNNNFLCEFEIEDILPGPAGETKFEVFFDIDENGILTLCAEDTSTGQKKGITIHSERRTYEGIETVM</sequence>
<keyword evidence="3" id="KW-0547">Nucleotide-binding</keyword>
<dbReference type="InterPro" id="IPR029047">
    <property type="entry name" value="HSP70_peptide-bd_sf"/>
</dbReference>
<evidence type="ECO:0000256" key="3">
    <source>
        <dbReference type="ARBA" id="ARBA00022741"/>
    </source>
</evidence>
<keyword evidence="4" id="KW-0067">ATP-binding</keyword>
<reference evidence="5 6" key="1">
    <citation type="journal article" date="2023" name="G3 (Bethesda)">
        <title>A chromosome-length genome assembly and annotation of blackberry (Rubus argutus, cv. 'Hillquist').</title>
        <authorList>
            <person name="Bruna T."/>
            <person name="Aryal R."/>
            <person name="Dudchenko O."/>
            <person name="Sargent D.J."/>
            <person name="Mead D."/>
            <person name="Buti M."/>
            <person name="Cavallini A."/>
            <person name="Hytonen T."/>
            <person name="Andres J."/>
            <person name="Pham M."/>
            <person name="Weisz D."/>
            <person name="Mascagni F."/>
            <person name="Usai G."/>
            <person name="Natali L."/>
            <person name="Bassil N."/>
            <person name="Fernandez G.E."/>
            <person name="Lomsadze A."/>
            <person name="Armour M."/>
            <person name="Olukolu B."/>
            <person name="Poorten T."/>
            <person name="Britton C."/>
            <person name="Davik J."/>
            <person name="Ashrafi H."/>
            <person name="Aiden E.L."/>
            <person name="Borodovsky M."/>
            <person name="Worthington M."/>
        </authorList>
    </citation>
    <scope>NUCLEOTIDE SEQUENCE [LARGE SCALE GENOMIC DNA]</scope>
    <source>
        <strain evidence="5">PI 553951</strain>
    </source>
</reference>
<dbReference type="SUPFAM" id="SSF100920">
    <property type="entry name" value="Heat shock protein 70kD (HSP70), peptide-binding domain"/>
    <property type="match status" value="1"/>
</dbReference>
<dbReference type="PANTHER" id="PTHR19375">
    <property type="entry name" value="HEAT SHOCK PROTEIN 70KDA"/>
    <property type="match status" value="1"/>
</dbReference>
<dbReference type="GO" id="GO:0005788">
    <property type="term" value="C:endoplasmic reticulum lumen"/>
    <property type="evidence" value="ECO:0007669"/>
    <property type="project" value="UniProtKB-SubCell"/>
</dbReference>
<evidence type="ECO:0000256" key="4">
    <source>
        <dbReference type="ARBA" id="ARBA00022840"/>
    </source>
</evidence>
<dbReference type="GO" id="GO:0140662">
    <property type="term" value="F:ATP-dependent protein folding chaperone"/>
    <property type="evidence" value="ECO:0007669"/>
    <property type="project" value="InterPro"/>
</dbReference>
<dbReference type="InterPro" id="IPR043129">
    <property type="entry name" value="ATPase_NBD"/>
</dbReference>
<accession>A0AAW1W3U9</accession>
<organism evidence="5 6">
    <name type="scientific">Rubus argutus</name>
    <name type="common">Southern blackberry</name>
    <dbReference type="NCBI Taxonomy" id="59490"/>
    <lineage>
        <taxon>Eukaryota</taxon>
        <taxon>Viridiplantae</taxon>
        <taxon>Streptophyta</taxon>
        <taxon>Embryophyta</taxon>
        <taxon>Tracheophyta</taxon>
        <taxon>Spermatophyta</taxon>
        <taxon>Magnoliopsida</taxon>
        <taxon>eudicotyledons</taxon>
        <taxon>Gunneridae</taxon>
        <taxon>Pentapetalae</taxon>
        <taxon>rosids</taxon>
        <taxon>fabids</taxon>
        <taxon>Rosales</taxon>
        <taxon>Rosaceae</taxon>
        <taxon>Rosoideae</taxon>
        <taxon>Rosoideae incertae sedis</taxon>
        <taxon>Rubus</taxon>
    </lineage>
</organism>
<evidence type="ECO:0000256" key="1">
    <source>
        <dbReference type="ARBA" id="ARBA00004319"/>
    </source>
</evidence>
<keyword evidence="6" id="KW-1185">Reference proteome</keyword>
<dbReference type="AlphaFoldDB" id="A0AAW1W3U9"/>
<dbReference type="EMBL" id="JBEDUW010000007">
    <property type="protein sequence ID" value="KAK9913508.1"/>
    <property type="molecule type" value="Genomic_DNA"/>
</dbReference>
<name>A0AAW1W3U9_RUBAR</name>
<dbReference type="FunFam" id="3.30.420.40:FF:000545">
    <property type="entry name" value="Endoplasmic reticulum chaperone BiP"/>
    <property type="match status" value="1"/>
</dbReference>
<dbReference type="GO" id="GO:0005524">
    <property type="term" value="F:ATP binding"/>
    <property type="evidence" value="ECO:0007669"/>
    <property type="project" value="UniProtKB-KW"/>
</dbReference>
<gene>
    <name evidence="5" type="ORF">M0R45_037322</name>
</gene>
<dbReference type="FunFam" id="3.30.30.30:FF:000005">
    <property type="entry name" value="Heat shock protein ssb1"/>
    <property type="match status" value="1"/>
</dbReference>